<keyword evidence="7 9" id="KW-0326">Glycosidase</keyword>
<dbReference type="Gene3D" id="3.20.20.80">
    <property type="entry name" value="Glycosidases"/>
    <property type="match status" value="1"/>
</dbReference>
<dbReference type="InterPro" id="IPR044846">
    <property type="entry name" value="GH10"/>
</dbReference>
<dbReference type="PANTHER" id="PTHR31490">
    <property type="entry name" value="GLYCOSYL HYDROLASE"/>
    <property type="match status" value="1"/>
</dbReference>
<comment type="catalytic activity">
    <reaction evidence="1 9">
        <text>Endohydrolysis of (1-&gt;4)-beta-D-xylosidic linkages in xylans.</text>
        <dbReference type="EC" id="3.2.1.8"/>
    </reaction>
</comment>
<evidence type="ECO:0000256" key="9">
    <source>
        <dbReference type="RuleBase" id="RU361174"/>
    </source>
</evidence>
<feature type="domain" description="GH10" evidence="11">
    <location>
        <begin position="104"/>
        <end position="431"/>
    </location>
</feature>
<evidence type="ECO:0000256" key="1">
    <source>
        <dbReference type="ARBA" id="ARBA00000681"/>
    </source>
</evidence>
<feature type="region of interest" description="Disordered" evidence="10">
    <location>
        <begin position="1"/>
        <end position="32"/>
    </location>
</feature>
<evidence type="ECO:0000313" key="12">
    <source>
        <dbReference type="EMBL" id="MBD3145201.1"/>
    </source>
</evidence>
<evidence type="ECO:0000259" key="11">
    <source>
        <dbReference type="PROSITE" id="PS51760"/>
    </source>
</evidence>
<evidence type="ECO:0000256" key="7">
    <source>
        <dbReference type="ARBA" id="ARBA00023295"/>
    </source>
</evidence>
<dbReference type="EMBL" id="JACXRZ010000013">
    <property type="protein sequence ID" value="MBD3145201.1"/>
    <property type="molecule type" value="Genomic_DNA"/>
</dbReference>
<keyword evidence="5 9" id="KW-0378">Hydrolase</keyword>
<keyword evidence="8 9" id="KW-0624">Polysaccharide degradation</keyword>
<keyword evidence="4" id="KW-0732">Signal</keyword>
<keyword evidence="3" id="KW-0858">Xylan degradation</keyword>
<evidence type="ECO:0000256" key="8">
    <source>
        <dbReference type="ARBA" id="ARBA00023326"/>
    </source>
</evidence>
<dbReference type="InterPro" id="IPR017853">
    <property type="entry name" value="GH"/>
</dbReference>
<dbReference type="SMART" id="SM00633">
    <property type="entry name" value="Glyco_10"/>
    <property type="match status" value="1"/>
</dbReference>
<evidence type="ECO:0000256" key="5">
    <source>
        <dbReference type="ARBA" id="ARBA00022801"/>
    </source>
</evidence>
<keyword evidence="6 9" id="KW-0119">Carbohydrate metabolism</keyword>
<dbReference type="EC" id="3.2.1.8" evidence="9"/>
<dbReference type="PANTHER" id="PTHR31490:SF88">
    <property type="entry name" value="BETA-XYLANASE"/>
    <property type="match status" value="1"/>
</dbReference>
<organism evidence="12 13">
    <name type="scientific">Microbispora bryophytorum subsp. camponoti</name>
    <dbReference type="NCBI Taxonomy" id="1677852"/>
    <lineage>
        <taxon>Bacteria</taxon>
        <taxon>Bacillati</taxon>
        <taxon>Actinomycetota</taxon>
        <taxon>Actinomycetes</taxon>
        <taxon>Streptosporangiales</taxon>
        <taxon>Streptosporangiaceae</taxon>
        <taxon>Microbispora</taxon>
    </lineage>
</organism>
<proteinExistence type="inferred from homology"/>
<reference evidence="12 13" key="1">
    <citation type="submission" date="2020-09" db="EMBL/GenBank/DDBJ databases">
        <title>Actinomycete isolated from the Camponotus japonicus Mayr.</title>
        <authorList>
            <person name="Gong X."/>
        </authorList>
    </citation>
    <scope>NUCLEOTIDE SEQUENCE [LARGE SCALE GENOMIC DNA]</scope>
    <source>
        <strain evidence="12 13">2C-HV3</strain>
    </source>
</reference>
<sequence>MCGSTWRSSGGSPSTPSSPRFGRRDGACRCPPAEADLIAPPITPRFPPTRGVPLRRPKLAIGLVSVALLSGVALAGSASAEPGPAPAPPAPPGAPHPVPAPPAADSLRALGDRVGLRIGTAVNTDELGSNADYTRITAEQFSSVTPENVMKWQLVEPTRGTYDWAAADRLVAFAKKNKQLVRGHTLVWHSQLPTWLSSDGTTTTLSNDELKALLKKHVQDQAKHFKGDIWQWDVVNEAFDDDGQPRQTVWYKAWGGLDYIADAFRWAHEADPKALLFYNDYNLEFTGPKSNAVYDFVKTLKAQRVPIDGVGFQGHLDTQYGFPDLQNNLQRFADLGLKVAETEVDVRTFTEAAPNVNTPTSPLASYAQESYWSRALKACLAVRECISFTPWGFGDTYSWIPGWFNNPQEGAALLYDADLQPKSQYYVIQQDLALAAGAPHRSGPGAGRH</sequence>
<feature type="compositionally biased region" description="Pro residues" evidence="10">
    <location>
        <begin position="83"/>
        <end position="102"/>
    </location>
</feature>
<dbReference type="InterPro" id="IPR001000">
    <property type="entry name" value="GH10_dom"/>
</dbReference>
<dbReference type="PROSITE" id="PS51760">
    <property type="entry name" value="GH10_2"/>
    <property type="match status" value="1"/>
</dbReference>
<evidence type="ECO:0000256" key="4">
    <source>
        <dbReference type="ARBA" id="ARBA00022729"/>
    </source>
</evidence>
<dbReference type="Pfam" id="PF00331">
    <property type="entry name" value="Glyco_hydro_10"/>
    <property type="match status" value="1"/>
</dbReference>
<protein>
    <recommendedName>
        <fullName evidence="9">Beta-xylanase</fullName>
        <ecNumber evidence="9">3.2.1.8</ecNumber>
    </recommendedName>
</protein>
<evidence type="ECO:0000256" key="2">
    <source>
        <dbReference type="ARBA" id="ARBA00007495"/>
    </source>
</evidence>
<dbReference type="Proteomes" id="UP000653231">
    <property type="component" value="Unassembled WGS sequence"/>
</dbReference>
<feature type="region of interest" description="Disordered" evidence="10">
    <location>
        <begin position="77"/>
        <end position="106"/>
    </location>
</feature>
<dbReference type="SUPFAM" id="SSF51445">
    <property type="entry name" value="(Trans)glycosidases"/>
    <property type="match status" value="1"/>
</dbReference>
<evidence type="ECO:0000313" key="13">
    <source>
        <dbReference type="Proteomes" id="UP000653231"/>
    </source>
</evidence>
<name>A0ABR8L8Y3_9ACTN</name>
<evidence type="ECO:0000256" key="6">
    <source>
        <dbReference type="ARBA" id="ARBA00023277"/>
    </source>
</evidence>
<gene>
    <name evidence="12" type="ORF">IEQ31_18665</name>
</gene>
<evidence type="ECO:0000256" key="10">
    <source>
        <dbReference type="SAM" id="MobiDB-lite"/>
    </source>
</evidence>
<comment type="similarity">
    <text evidence="2 9">Belongs to the glycosyl hydrolase 10 (cellulase F) family.</text>
</comment>
<feature type="compositionally biased region" description="Low complexity" evidence="10">
    <location>
        <begin position="1"/>
        <end position="20"/>
    </location>
</feature>
<evidence type="ECO:0000256" key="3">
    <source>
        <dbReference type="ARBA" id="ARBA00022651"/>
    </source>
</evidence>
<accession>A0ABR8L8Y3</accession>
<comment type="caution">
    <text evidence="12">The sequence shown here is derived from an EMBL/GenBank/DDBJ whole genome shotgun (WGS) entry which is preliminary data.</text>
</comment>
<keyword evidence="13" id="KW-1185">Reference proteome</keyword>
<dbReference type="PRINTS" id="PR00134">
    <property type="entry name" value="GLHYDRLASE10"/>
</dbReference>